<reference evidence="2 3" key="1">
    <citation type="submission" date="2020-04" db="EMBL/GenBank/DDBJ databases">
        <title>Mesorhizobium japonicum R7A epigenetic regulation of quorum sensing and ICE transfer.</title>
        <authorList>
            <person name="Ramsay J.P."/>
            <person name="Colombi E."/>
            <person name="Perry B.J."/>
            <person name="Staltari A."/>
        </authorList>
    </citation>
    <scope>NUCLEOTIDE SEQUENCE [LARGE SCALE GENOMIC DNA]</scope>
    <source>
        <strain evidence="2 3">R7A</strain>
    </source>
</reference>
<dbReference type="EMBL" id="CP051772">
    <property type="protein sequence ID" value="QJF03542.1"/>
    <property type="molecule type" value="Genomic_DNA"/>
</dbReference>
<dbReference type="PROSITE" id="PS50943">
    <property type="entry name" value="HTH_CROC1"/>
    <property type="match status" value="1"/>
</dbReference>
<evidence type="ECO:0000259" key="1">
    <source>
        <dbReference type="PROSITE" id="PS50943"/>
    </source>
</evidence>
<dbReference type="Gene3D" id="1.10.260.40">
    <property type="entry name" value="lambda repressor-like DNA-binding domains"/>
    <property type="match status" value="1"/>
</dbReference>
<dbReference type="CDD" id="cd00093">
    <property type="entry name" value="HTH_XRE"/>
    <property type="match status" value="1"/>
</dbReference>
<name>A0ABX6MW65_9HYPH</name>
<feature type="domain" description="HTH cro/C1-type" evidence="1">
    <location>
        <begin position="7"/>
        <end position="38"/>
    </location>
</feature>
<dbReference type="InterPro" id="IPR010982">
    <property type="entry name" value="Lambda_DNA-bd_dom_sf"/>
</dbReference>
<dbReference type="Pfam" id="PF01381">
    <property type="entry name" value="HTH_3"/>
    <property type="match status" value="1"/>
</dbReference>
<keyword evidence="3" id="KW-1185">Reference proteome</keyword>
<proteinExistence type="predicted"/>
<dbReference type="GeneID" id="300401974"/>
<dbReference type="InterPro" id="IPR001387">
    <property type="entry name" value="Cro/C1-type_HTH"/>
</dbReference>
<sequence length="61" mass="6428">MEQSIDVRAIRAKLGLTQAQLGDAVGVDQSTVSNWENGIPPRGPARKLLQSLAANASERAA</sequence>
<dbReference type="Proteomes" id="UP000500892">
    <property type="component" value="Chromosome"/>
</dbReference>
<organism evidence="2 3">
    <name type="scientific">Mesorhizobium japonicum R7A</name>
    <dbReference type="NCBI Taxonomy" id="935547"/>
    <lineage>
        <taxon>Bacteria</taxon>
        <taxon>Pseudomonadati</taxon>
        <taxon>Pseudomonadota</taxon>
        <taxon>Alphaproteobacteria</taxon>
        <taxon>Hyphomicrobiales</taxon>
        <taxon>Phyllobacteriaceae</taxon>
        <taxon>Mesorhizobium</taxon>
    </lineage>
</organism>
<evidence type="ECO:0000313" key="2">
    <source>
        <dbReference type="EMBL" id="QJF03542.1"/>
    </source>
</evidence>
<evidence type="ECO:0000313" key="3">
    <source>
        <dbReference type="Proteomes" id="UP000500892"/>
    </source>
</evidence>
<accession>A0ABX6MW65</accession>
<gene>
    <name evidence="2" type="ORF">R7A2020_22780</name>
</gene>
<dbReference type="RefSeq" id="WP_032929637.1">
    <property type="nucleotide sequence ID" value="NZ_CP033366.1"/>
</dbReference>
<dbReference type="SUPFAM" id="SSF47413">
    <property type="entry name" value="lambda repressor-like DNA-binding domains"/>
    <property type="match status" value="1"/>
</dbReference>
<dbReference type="SMART" id="SM00530">
    <property type="entry name" value="HTH_XRE"/>
    <property type="match status" value="1"/>
</dbReference>
<protein>
    <submittedName>
        <fullName evidence="2">Helix-turn-helix transcriptional regulator</fullName>
    </submittedName>
</protein>